<evidence type="ECO:0000259" key="1">
    <source>
        <dbReference type="Pfam" id="PF00149"/>
    </source>
</evidence>
<dbReference type="GO" id="GO:0016791">
    <property type="term" value="F:phosphatase activity"/>
    <property type="evidence" value="ECO:0007669"/>
    <property type="project" value="TreeGrafter"/>
</dbReference>
<dbReference type="OrthoDB" id="9807890at2"/>
<name>A0A1Q8ZQG7_9HYPH</name>
<evidence type="ECO:0000313" key="3">
    <source>
        <dbReference type="Proteomes" id="UP000186894"/>
    </source>
</evidence>
<dbReference type="AlphaFoldDB" id="A0A1Q8ZQG7"/>
<protein>
    <submittedName>
        <fullName evidence="2">Serine/threonine protein phosphatase</fullName>
    </submittedName>
</protein>
<dbReference type="GO" id="GO:0110154">
    <property type="term" value="P:RNA decapping"/>
    <property type="evidence" value="ECO:0007669"/>
    <property type="project" value="TreeGrafter"/>
</dbReference>
<dbReference type="InterPro" id="IPR050126">
    <property type="entry name" value="Ap4A_hydrolase"/>
</dbReference>
<dbReference type="CDD" id="cd00144">
    <property type="entry name" value="MPP_PPP_family"/>
    <property type="match status" value="1"/>
</dbReference>
<comment type="caution">
    <text evidence="2">The sequence shown here is derived from an EMBL/GenBank/DDBJ whole genome shotgun (WGS) entry which is preliminary data.</text>
</comment>
<keyword evidence="3" id="KW-1185">Reference proteome</keyword>
<evidence type="ECO:0000313" key="2">
    <source>
        <dbReference type="EMBL" id="OLP44190.1"/>
    </source>
</evidence>
<dbReference type="InterPro" id="IPR004843">
    <property type="entry name" value="Calcineurin-like_PHP"/>
</dbReference>
<sequence length="259" mass="28482">MKKLLRKILDKGSKAAGASSRPRLTFDWQEFSTLYAVGDVHGCYVELLEAECRILQDASLRDGRKLIVMLGDYVDRGPSSKRVIEHLMKPLPPQIERVSLCGNHDDAFCDFIENPSRSRGWLDFGAAATLYSYGLDIDHALQKAGGFEGLRVQLSSAIPASHYHWLKALPVMLSVGPIVFVHAGVTPGLGLDQQTDQDLMWIREPFLSRGPEMPYTVVHGHTPTDTVTFGKNRIGVDTAAYASGRLSVVCIADGHAHVI</sequence>
<reference evidence="2 3" key="1">
    <citation type="submission" date="2016-09" db="EMBL/GenBank/DDBJ databases">
        <title>Rhizobium oryziradicis sp. nov., isolated from the root of rice.</title>
        <authorList>
            <person name="Zhao J."/>
            <person name="Zhang X."/>
        </authorList>
    </citation>
    <scope>NUCLEOTIDE SEQUENCE [LARGE SCALE GENOMIC DNA]</scope>
    <source>
        <strain evidence="2 3">N19</strain>
    </source>
</reference>
<dbReference type="STRING" id="1867956.BJF95_06420"/>
<accession>A0A1Q8ZQG7</accession>
<dbReference type="EMBL" id="MKIM01000027">
    <property type="protein sequence ID" value="OLP44190.1"/>
    <property type="molecule type" value="Genomic_DNA"/>
</dbReference>
<feature type="domain" description="Calcineurin-like phosphoesterase" evidence="1">
    <location>
        <begin position="34"/>
        <end position="257"/>
    </location>
</feature>
<dbReference type="GO" id="GO:0005737">
    <property type="term" value="C:cytoplasm"/>
    <property type="evidence" value="ECO:0007669"/>
    <property type="project" value="TreeGrafter"/>
</dbReference>
<dbReference type="SUPFAM" id="SSF56300">
    <property type="entry name" value="Metallo-dependent phosphatases"/>
    <property type="match status" value="1"/>
</dbReference>
<dbReference type="PANTHER" id="PTHR42850">
    <property type="entry name" value="METALLOPHOSPHOESTERASE"/>
    <property type="match status" value="1"/>
</dbReference>
<proteinExistence type="predicted"/>
<organism evidence="2 3">
    <name type="scientific">Rhizobium oryziradicis</name>
    <dbReference type="NCBI Taxonomy" id="1867956"/>
    <lineage>
        <taxon>Bacteria</taxon>
        <taxon>Pseudomonadati</taxon>
        <taxon>Pseudomonadota</taxon>
        <taxon>Alphaproteobacteria</taxon>
        <taxon>Hyphomicrobiales</taxon>
        <taxon>Rhizobiaceae</taxon>
        <taxon>Rhizobium/Agrobacterium group</taxon>
        <taxon>Rhizobium</taxon>
    </lineage>
</organism>
<gene>
    <name evidence="2" type="ORF">BJF95_06420</name>
</gene>
<dbReference type="Gene3D" id="3.60.21.10">
    <property type="match status" value="1"/>
</dbReference>
<dbReference type="PANTHER" id="PTHR42850:SF11">
    <property type="entry name" value="BIS(5'-NUCLEOSYL)-TETRAPHOSPHATASE [SYMMETRICAL]"/>
    <property type="match status" value="1"/>
</dbReference>
<dbReference type="GO" id="GO:0008803">
    <property type="term" value="F:bis(5'-nucleosyl)-tetraphosphatase (symmetrical) activity"/>
    <property type="evidence" value="ECO:0007669"/>
    <property type="project" value="TreeGrafter"/>
</dbReference>
<dbReference type="RefSeq" id="WP_075639697.1">
    <property type="nucleotide sequence ID" value="NZ_MKIM01000027.1"/>
</dbReference>
<dbReference type="Proteomes" id="UP000186894">
    <property type="component" value="Unassembled WGS sequence"/>
</dbReference>
<dbReference type="Pfam" id="PF00149">
    <property type="entry name" value="Metallophos"/>
    <property type="match status" value="1"/>
</dbReference>
<dbReference type="InterPro" id="IPR029052">
    <property type="entry name" value="Metallo-depent_PP-like"/>
</dbReference>